<name>A0A0R2P5M3_9ACTN</name>
<evidence type="ECO:0000256" key="1">
    <source>
        <dbReference type="SAM" id="Phobius"/>
    </source>
</evidence>
<reference evidence="2 3" key="1">
    <citation type="submission" date="2015-10" db="EMBL/GenBank/DDBJ databases">
        <title>Metagenome-Assembled Genomes uncover a global brackish microbiome.</title>
        <authorList>
            <person name="Hugerth L.W."/>
            <person name="Larsson J."/>
            <person name="Alneberg J."/>
            <person name="Lindh M.V."/>
            <person name="Legrand C."/>
            <person name="Pinhassi J."/>
            <person name="Andersson A.F."/>
        </authorList>
    </citation>
    <scope>NUCLEOTIDE SEQUENCE [LARGE SCALE GENOMIC DNA]</scope>
    <source>
        <strain evidence="2">BACL2 MAG-121001-bin67</strain>
    </source>
</reference>
<organism evidence="2 3">
    <name type="scientific">Actinobacteria bacterium BACL2 MAG-121001-bin67</name>
    <dbReference type="NCBI Taxonomy" id="1655572"/>
    <lineage>
        <taxon>Bacteria</taxon>
        <taxon>Bacillati</taxon>
        <taxon>Actinomycetota</taxon>
        <taxon>Actinomycetes</taxon>
        <taxon>Actinomycetes incertae sedis</taxon>
        <taxon>ac1 cluster</taxon>
    </lineage>
</organism>
<evidence type="ECO:0008006" key="4">
    <source>
        <dbReference type="Google" id="ProtNLM"/>
    </source>
</evidence>
<dbReference type="AlphaFoldDB" id="A0A0R2P5M3"/>
<keyword evidence="1" id="KW-0812">Transmembrane</keyword>
<dbReference type="EMBL" id="LIAW01000120">
    <property type="protein sequence ID" value="KRO32306.1"/>
    <property type="molecule type" value="Genomic_DNA"/>
</dbReference>
<proteinExistence type="predicted"/>
<keyword evidence="1" id="KW-1133">Transmembrane helix</keyword>
<protein>
    <recommendedName>
        <fullName evidence="4">Pilus assembly protein</fullName>
    </recommendedName>
</protein>
<gene>
    <name evidence="2" type="ORF">ABR64_05875</name>
</gene>
<feature type="transmembrane region" description="Helical" evidence="1">
    <location>
        <begin position="20"/>
        <end position="42"/>
    </location>
</feature>
<evidence type="ECO:0000313" key="2">
    <source>
        <dbReference type="EMBL" id="KRO32306.1"/>
    </source>
</evidence>
<dbReference type="Proteomes" id="UP000053349">
    <property type="component" value="Unassembled WGS sequence"/>
</dbReference>
<keyword evidence="1" id="KW-0472">Membrane</keyword>
<evidence type="ECO:0000313" key="3">
    <source>
        <dbReference type="Proteomes" id="UP000053349"/>
    </source>
</evidence>
<comment type="caution">
    <text evidence="2">The sequence shown here is derived from an EMBL/GenBank/DDBJ whole genome shotgun (WGS) entry which is preliminary data.</text>
</comment>
<sequence length="119" mass="12822">MNLSDSKDLESGSVESALSLIPTTAFFLLVLQLMLSGSWQLLDKIDISNAINRTALFSAKAGERAFYALDSRREIDQEVLALPGGGEIITYSSTLDIPVITNLSGSAIKMKSEGIAIRE</sequence>
<accession>A0A0R2P5M3</accession>